<accession>A0A5E4R2F4</accession>
<name>A0A5E4R2F4_9NEOP</name>
<keyword evidence="2" id="KW-0460">Magnesium</keyword>
<dbReference type="SUPFAM" id="SSF48576">
    <property type="entry name" value="Terpenoid synthases"/>
    <property type="match status" value="1"/>
</dbReference>
<dbReference type="GO" id="GO:0004659">
    <property type="term" value="F:prenyltransferase activity"/>
    <property type="evidence" value="ECO:0007669"/>
    <property type="project" value="InterPro"/>
</dbReference>
<keyword evidence="4" id="KW-1185">Reference proteome</keyword>
<dbReference type="InterPro" id="IPR033749">
    <property type="entry name" value="Polyprenyl_synt_CS"/>
</dbReference>
<dbReference type="AlphaFoldDB" id="A0A5E4R2F4"/>
<reference evidence="3 4" key="1">
    <citation type="submission" date="2017-07" db="EMBL/GenBank/DDBJ databases">
        <authorList>
            <person name="Talla V."/>
            <person name="Backstrom N."/>
        </authorList>
    </citation>
    <scope>NUCLEOTIDE SEQUENCE [LARGE SCALE GENOMIC DNA]</scope>
</reference>
<dbReference type="Pfam" id="PF00348">
    <property type="entry name" value="polyprenyl_synt"/>
    <property type="match status" value="1"/>
</dbReference>
<dbReference type="InterPro" id="IPR008949">
    <property type="entry name" value="Isoprenoid_synthase_dom_sf"/>
</dbReference>
<organism evidence="3 4">
    <name type="scientific">Leptidea sinapis</name>
    <dbReference type="NCBI Taxonomy" id="189913"/>
    <lineage>
        <taxon>Eukaryota</taxon>
        <taxon>Metazoa</taxon>
        <taxon>Ecdysozoa</taxon>
        <taxon>Arthropoda</taxon>
        <taxon>Hexapoda</taxon>
        <taxon>Insecta</taxon>
        <taxon>Pterygota</taxon>
        <taxon>Neoptera</taxon>
        <taxon>Endopterygota</taxon>
        <taxon>Lepidoptera</taxon>
        <taxon>Glossata</taxon>
        <taxon>Ditrysia</taxon>
        <taxon>Papilionoidea</taxon>
        <taxon>Pieridae</taxon>
        <taxon>Dismorphiinae</taxon>
        <taxon>Leptidea</taxon>
    </lineage>
</organism>
<dbReference type="PROSITE" id="PS00723">
    <property type="entry name" value="POLYPRENYL_SYNTHASE_1"/>
    <property type="match status" value="1"/>
</dbReference>
<evidence type="ECO:0000313" key="3">
    <source>
        <dbReference type="EMBL" id="VVD04153.1"/>
    </source>
</evidence>
<dbReference type="GO" id="GO:0046872">
    <property type="term" value="F:metal ion binding"/>
    <property type="evidence" value="ECO:0007669"/>
    <property type="project" value="UniProtKB-KW"/>
</dbReference>
<dbReference type="EMBL" id="FZQP02006835">
    <property type="protein sequence ID" value="VVD04153.1"/>
    <property type="molecule type" value="Genomic_DNA"/>
</dbReference>
<proteinExistence type="predicted"/>
<dbReference type="GO" id="GO:0008299">
    <property type="term" value="P:isoprenoid biosynthetic process"/>
    <property type="evidence" value="ECO:0007669"/>
    <property type="project" value="InterPro"/>
</dbReference>
<protein>
    <submittedName>
        <fullName evidence="3">Uncharacterized protein</fullName>
    </submittedName>
</protein>
<evidence type="ECO:0000256" key="2">
    <source>
        <dbReference type="ARBA" id="ARBA00022842"/>
    </source>
</evidence>
<gene>
    <name evidence="3" type="ORF">LSINAPIS_LOCUS13975</name>
</gene>
<sequence length="104" mass="12317">MIMRNKFFFQKLLLPYTHIKKLPTKEFRRRIENSFNHWLRVPQDKFEEVVNIAEMFYVSTIIEDDLLDGTKLRRGVPTAHCVFGLPHAINAIPHVILLVLQRCV</sequence>
<dbReference type="InterPro" id="IPR000092">
    <property type="entry name" value="Polyprenyl_synt"/>
</dbReference>
<keyword evidence="1" id="KW-0479">Metal-binding</keyword>
<dbReference type="GO" id="GO:0042811">
    <property type="term" value="P:pheromone biosynthetic process"/>
    <property type="evidence" value="ECO:0007669"/>
    <property type="project" value="UniProtKB-ARBA"/>
</dbReference>
<dbReference type="Proteomes" id="UP000324832">
    <property type="component" value="Unassembled WGS sequence"/>
</dbReference>
<evidence type="ECO:0000313" key="4">
    <source>
        <dbReference type="Proteomes" id="UP000324832"/>
    </source>
</evidence>
<dbReference type="Gene3D" id="1.10.600.10">
    <property type="entry name" value="Farnesyl Diphosphate Synthase"/>
    <property type="match status" value="1"/>
</dbReference>
<evidence type="ECO:0000256" key="1">
    <source>
        <dbReference type="ARBA" id="ARBA00022723"/>
    </source>
</evidence>